<comment type="caution">
    <text evidence="1">The sequence shown here is derived from an EMBL/GenBank/DDBJ whole genome shotgun (WGS) entry which is preliminary data.</text>
</comment>
<dbReference type="GO" id="GO:0000786">
    <property type="term" value="C:nucleosome"/>
    <property type="evidence" value="ECO:0007669"/>
    <property type="project" value="InterPro"/>
</dbReference>
<dbReference type="SUPFAM" id="SSF47113">
    <property type="entry name" value="Histone-fold"/>
    <property type="match status" value="1"/>
</dbReference>
<evidence type="ECO:0000313" key="1">
    <source>
        <dbReference type="EMBL" id="KAF5362231.1"/>
    </source>
</evidence>
<reference evidence="1 2" key="1">
    <citation type="journal article" date="2020" name="ISME J.">
        <title>Uncovering the hidden diversity of litter-decomposition mechanisms in mushroom-forming fungi.</title>
        <authorList>
            <person name="Floudas D."/>
            <person name="Bentzer J."/>
            <person name="Ahren D."/>
            <person name="Johansson T."/>
            <person name="Persson P."/>
            <person name="Tunlid A."/>
        </authorList>
    </citation>
    <scope>NUCLEOTIDE SEQUENCE [LARGE SCALE GENOMIC DNA]</scope>
    <source>
        <strain evidence="1 2">CBS 146.42</strain>
    </source>
</reference>
<dbReference type="GO" id="GO:0003677">
    <property type="term" value="F:DNA binding"/>
    <property type="evidence" value="ECO:0007669"/>
    <property type="project" value="InterPro"/>
</dbReference>
<dbReference type="GO" id="GO:0046982">
    <property type="term" value="F:protein heterodimerization activity"/>
    <property type="evidence" value="ECO:0007669"/>
    <property type="project" value="InterPro"/>
</dbReference>
<dbReference type="InterPro" id="IPR009072">
    <property type="entry name" value="Histone-fold"/>
</dbReference>
<dbReference type="Gene3D" id="1.10.20.10">
    <property type="entry name" value="Histone, subunit A"/>
    <property type="match status" value="1"/>
</dbReference>
<dbReference type="Proteomes" id="UP000559027">
    <property type="component" value="Unassembled WGS sequence"/>
</dbReference>
<accession>A0A8H5GCC5</accession>
<dbReference type="SMART" id="SM00414">
    <property type="entry name" value="H2A"/>
    <property type="match status" value="1"/>
</dbReference>
<dbReference type="PANTHER" id="PTHR23430">
    <property type="entry name" value="HISTONE H2A"/>
    <property type="match status" value="1"/>
</dbReference>
<gene>
    <name evidence="1" type="ORF">D9756_002509</name>
</gene>
<proteinExistence type="predicted"/>
<protein>
    <submittedName>
        <fullName evidence="1">Uncharacterized protein</fullName>
    </submittedName>
</protein>
<keyword evidence="2" id="KW-1185">Reference proteome</keyword>
<sequence>MGGIAYATVRSSAPAGKVSPTPIAKRKRLTSRGHDVGIRFPIGEVHHHLRQRSKSKYLITNDAADLVNSAAVVIHTLKKVSITPRAIFLAVVQDKELEMLLGHVTIRDGGVEPFANSIDSSD</sequence>
<dbReference type="InterPro" id="IPR002119">
    <property type="entry name" value="Histone_H2A"/>
</dbReference>
<evidence type="ECO:0000313" key="2">
    <source>
        <dbReference type="Proteomes" id="UP000559027"/>
    </source>
</evidence>
<dbReference type="AlphaFoldDB" id="A0A8H5GCC5"/>
<organism evidence="1 2">
    <name type="scientific">Leucocoprinus leucothites</name>
    <dbReference type="NCBI Taxonomy" id="201217"/>
    <lineage>
        <taxon>Eukaryota</taxon>
        <taxon>Fungi</taxon>
        <taxon>Dikarya</taxon>
        <taxon>Basidiomycota</taxon>
        <taxon>Agaricomycotina</taxon>
        <taxon>Agaricomycetes</taxon>
        <taxon>Agaricomycetidae</taxon>
        <taxon>Agaricales</taxon>
        <taxon>Agaricineae</taxon>
        <taxon>Agaricaceae</taxon>
        <taxon>Leucocoprinus</taxon>
    </lineage>
</organism>
<dbReference type="GO" id="GO:0030527">
    <property type="term" value="F:structural constituent of chromatin"/>
    <property type="evidence" value="ECO:0007669"/>
    <property type="project" value="InterPro"/>
</dbReference>
<dbReference type="OrthoDB" id="9421954at2759"/>
<dbReference type="EMBL" id="JAACJO010000002">
    <property type="protein sequence ID" value="KAF5362231.1"/>
    <property type="molecule type" value="Genomic_DNA"/>
</dbReference>
<name>A0A8H5GCC5_9AGAR</name>